<gene>
    <name evidence="1" type="ORF">RM532_08705</name>
</gene>
<name>A0ABU3C0G0_9GAMM</name>
<dbReference type="Proteomes" id="UP001251857">
    <property type="component" value="Unassembled WGS sequence"/>
</dbReference>
<reference evidence="1 2" key="1">
    <citation type="submission" date="2023-09" db="EMBL/GenBank/DDBJ databases">
        <authorList>
            <person name="Rey-Velasco X."/>
        </authorList>
    </citation>
    <scope>NUCLEOTIDE SEQUENCE [LARGE SCALE GENOMIC DNA]</scope>
    <source>
        <strain evidence="1 2">W335</strain>
    </source>
</reference>
<keyword evidence="2" id="KW-1185">Reference proteome</keyword>
<evidence type="ECO:0000313" key="2">
    <source>
        <dbReference type="Proteomes" id="UP001251857"/>
    </source>
</evidence>
<proteinExistence type="predicted"/>
<comment type="caution">
    <text evidence="1">The sequence shown here is derived from an EMBL/GenBank/DDBJ whole genome shotgun (WGS) entry which is preliminary data.</text>
</comment>
<dbReference type="EMBL" id="JAVRIB010000008">
    <property type="protein sequence ID" value="MDT0635040.1"/>
    <property type="molecule type" value="Genomic_DNA"/>
</dbReference>
<evidence type="ECO:0008006" key="3">
    <source>
        <dbReference type="Google" id="ProtNLM"/>
    </source>
</evidence>
<dbReference type="RefSeq" id="WP_311652885.1">
    <property type="nucleotide sequence ID" value="NZ_JAVRIB010000008.1"/>
</dbReference>
<accession>A0ABU3C0G0</accession>
<evidence type="ECO:0000313" key="1">
    <source>
        <dbReference type="EMBL" id="MDT0635040.1"/>
    </source>
</evidence>
<sequence length="163" mass="19188">MSVEIRYWEFQVAMLASFPDRARETVQNWLTAARDDPRSNGHPNIELIESELQRFGLLNDWRSRHRSLSRIVSLQLEVKQVYRANRIRHQNRANARQPREREDIRKETIQSHGRRLAQRHPPHEITGIITSSVSDSPTAPTVRKWLREAGIIPALKKKESERR</sequence>
<protein>
    <recommendedName>
        <fullName evidence="3">Homeodomain-like domain-containing protein</fullName>
    </recommendedName>
</protein>
<organism evidence="1 2">
    <name type="scientific">Spectribacter hydrogenoxidans</name>
    <dbReference type="NCBI Taxonomy" id="3075608"/>
    <lineage>
        <taxon>Bacteria</taxon>
        <taxon>Pseudomonadati</taxon>
        <taxon>Pseudomonadota</taxon>
        <taxon>Gammaproteobacteria</taxon>
        <taxon>Salinisphaerales</taxon>
        <taxon>Salinisphaeraceae</taxon>
        <taxon>Spectribacter</taxon>
    </lineage>
</organism>